<gene>
    <name evidence="2" type="ORF">OCV88_14605</name>
</gene>
<proteinExistence type="predicted"/>
<evidence type="ECO:0000256" key="1">
    <source>
        <dbReference type="SAM" id="Phobius"/>
    </source>
</evidence>
<name>A0ABT2TQ15_9FIRM</name>
<dbReference type="RefSeq" id="WP_158426185.1">
    <property type="nucleotide sequence ID" value="NZ_JAOQJQ010000008.1"/>
</dbReference>
<evidence type="ECO:0000313" key="2">
    <source>
        <dbReference type="EMBL" id="MCU6763544.1"/>
    </source>
</evidence>
<organism evidence="2 3">
    <name type="scientific">Brotonthovivens ammoniilytica</name>
    <dbReference type="NCBI Taxonomy" id="2981725"/>
    <lineage>
        <taxon>Bacteria</taxon>
        <taxon>Bacillati</taxon>
        <taxon>Bacillota</taxon>
        <taxon>Clostridia</taxon>
        <taxon>Lachnospirales</taxon>
        <taxon>Lachnospiraceae</taxon>
        <taxon>Brotonthovivens</taxon>
    </lineage>
</organism>
<keyword evidence="3" id="KW-1185">Reference proteome</keyword>
<keyword evidence="1" id="KW-0472">Membrane</keyword>
<reference evidence="2 3" key="1">
    <citation type="journal article" date="2021" name="ISME Commun">
        <title>Automated analysis of genomic sequences facilitates high-throughput and comprehensive description of bacteria.</title>
        <authorList>
            <person name="Hitch T.C.A."/>
        </authorList>
    </citation>
    <scope>NUCLEOTIDE SEQUENCE [LARGE SCALE GENOMIC DNA]</scope>
    <source>
        <strain evidence="2 3">Sanger_109</strain>
    </source>
</reference>
<comment type="caution">
    <text evidence="2">The sequence shown here is derived from an EMBL/GenBank/DDBJ whole genome shotgun (WGS) entry which is preliminary data.</text>
</comment>
<keyword evidence="1" id="KW-1133">Transmembrane helix</keyword>
<accession>A0ABT2TQ15</accession>
<dbReference type="EMBL" id="JAOQJQ010000008">
    <property type="protein sequence ID" value="MCU6763544.1"/>
    <property type="molecule type" value="Genomic_DNA"/>
</dbReference>
<sequence length="126" mass="14490">MSGRRRRRRRKWPVILIVIVVIILLLLLAGGKFLKHTIAKTAARQMITQQVQESGSSEASDILNRMSDEDLDTATGIAEKYISLGKMNEYMQAWQSGDLSKIKEELKQSMSQEDLDTLRSLYEKYR</sequence>
<dbReference type="Proteomes" id="UP001652442">
    <property type="component" value="Unassembled WGS sequence"/>
</dbReference>
<protein>
    <submittedName>
        <fullName evidence="2">Uncharacterized protein</fullName>
    </submittedName>
</protein>
<feature type="transmembrane region" description="Helical" evidence="1">
    <location>
        <begin position="12"/>
        <end position="34"/>
    </location>
</feature>
<keyword evidence="1" id="KW-0812">Transmembrane</keyword>
<evidence type="ECO:0000313" key="3">
    <source>
        <dbReference type="Proteomes" id="UP001652442"/>
    </source>
</evidence>